<keyword evidence="2 5" id="KW-0238">DNA-binding</keyword>
<evidence type="ECO:0000313" key="5">
    <source>
        <dbReference type="EMBL" id="MDP9898018.1"/>
    </source>
</evidence>
<dbReference type="Pfam" id="PF00392">
    <property type="entry name" value="GntR"/>
    <property type="match status" value="1"/>
</dbReference>
<gene>
    <name evidence="5" type="ORF">J2W36_000251</name>
</gene>
<dbReference type="InterPro" id="IPR011711">
    <property type="entry name" value="GntR_C"/>
</dbReference>
<keyword evidence="1" id="KW-0805">Transcription regulation</keyword>
<dbReference type="InterPro" id="IPR036390">
    <property type="entry name" value="WH_DNA-bd_sf"/>
</dbReference>
<dbReference type="EMBL" id="JAUSRO010000001">
    <property type="protein sequence ID" value="MDP9898018.1"/>
    <property type="molecule type" value="Genomic_DNA"/>
</dbReference>
<dbReference type="PANTHER" id="PTHR43537">
    <property type="entry name" value="TRANSCRIPTIONAL REGULATOR, GNTR FAMILY"/>
    <property type="match status" value="1"/>
</dbReference>
<evidence type="ECO:0000256" key="3">
    <source>
        <dbReference type="ARBA" id="ARBA00023163"/>
    </source>
</evidence>
<dbReference type="SUPFAM" id="SSF46785">
    <property type="entry name" value="Winged helix' DNA-binding domain"/>
    <property type="match status" value="1"/>
</dbReference>
<comment type="caution">
    <text evidence="5">The sequence shown here is derived from an EMBL/GenBank/DDBJ whole genome shotgun (WGS) entry which is preliminary data.</text>
</comment>
<dbReference type="CDD" id="cd07377">
    <property type="entry name" value="WHTH_GntR"/>
    <property type="match status" value="1"/>
</dbReference>
<dbReference type="RefSeq" id="WP_307687839.1">
    <property type="nucleotide sequence ID" value="NZ_JAUSRO010000001.1"/>
</dbReference>
<organism evidence="5 6">
    <name type="scientific">Variovorax ginsengisoli</name>
    <dbReference type="NCBI Taxonomy" id="363844"/>
    <lineage>
        <taxon>Bacteria</taxon>
        <taxon>Pseudomonadati</taxon>
        <taxon>Pseudomonadota</taxon>
        <taxon>Betaproteobacteria</taxon>
        <taxon>Burkholderiales</taxon>
        <taxon>Comamonadaceae</taxon>
        <taxon>Variovorax</taxon>
    </lineage>
</organism>
<name>A0ABT9S0Y6_9BURK</name>
<protein>
    <submittedName>
        <fullName evidence="5">DNA-binding GntR family transcriptional regulator</fullName>
    </submittedName>
</protein>
<dbReference type="InterPro" id="IPR008920">
    <property type="entry name" value="TF_FadR/GntR_C"/>
</dbReference>
<dbReference type="Gene3D" id="1.10.10.10">
    <property type="entry name" value="Winged helix-like DNA-binding domain superfamily/Winged helix DNA-binding domain"/>
    <property type="match status" value="1"/>
</dbReference>
<accession>A0ABT9S0Y6</accession>
<reference evidence="5 6" key="1">
    <citation type="submission" date="2023-07" db="EMBL/GenBank/DDBJ databases">
        <title>Sorghum-associated microbial communities from plants grown in Nebraska, USA.</title>
        <authorList>
            <person name="Schachtman D."/>
        </authorList>
    </citation>
    <scope>NUCLEOTIDE SEQUENCE [LARGE SCALE GENOMIC DNA]</scope>
    <source>
        <strain evidence="5 6">DS1607</strain>
    </source>
</reference>
<dbReference type="Pfam" id="PF07729">
    <property type="entry name" value="FCD"/>
    <property type="match status" value="1"/>
</dbReference>
<keyword evidence="6" id="KW-1185">Reference proteome</keyword>
<evidence type="ECO:0000256" key="1">
    <source>
        <dbReference type="ARBA" id="ARBA00023015"/>
    </source>
</evidence>
<dbReference type="InterPro" id="IPR000524">
    <property type="entry name" value="Tscrpt_reg_HTH_GntR"/>
</dbReference>
<dbReference type="InterPro" id="IPR036388">
    <property type="entry name" value="WH-like_DNA-bd_sf"/>
</dbReference>
<evidence type="ECO:0000256" key="2">
    <source>
        <dbReference type="ARBA" id="ARBA00023125"/>
    </source>
</evidence>
<dbReference type="Gene3D" id="1.20.120.530">
    <property type="entry name" value="GntR ligand-binding domain-like"/>
    <property type="match status" value="1"/>
</dbReference>
<dbReference type="PRINTS" id="PR00035">
    <property type="entry name" value="HTHGNTR"/>
</dbReference>
<feature type="domain" description="HTH gntR-type" evidence="4">
    <location>
        <begin position="8"/>
        <end position="75"/>
    </location>
</feature>
<dbReference type="PROSITE" id="PS50949">
    <property type="entry name" value="HTH_GNTR"/>
    <property type="match status" value="1"/>
</dbReference>
<evidence type="ECO:0000259" key="4">
    <source>
        <dbReference type="PROSITE" id="PS50949"/>
    </source>
</evidence>
<dbReference type="Proteomes" id="UP001226867">
    <property type="component" value="Unassembled WGS sequence"/>
</dbReference>
<dbReference type="GO" id="GO:0003677">
    <property type="term" value="F:DNA binding"/>
    <property type="evidence" value="ECO:0007669"/>
    <property type="project" value="UniProtKB-KW"/>
</dbReference>
<dbReference type="PANTHER" id="PTHR43537:SF53">
    <property type="entry name" value="HTH-TYPE TRANSCRIPTIONAL REPRESSOR NANR"/>
    <property type="match status" value="1"/>
</dbReference>
<dbReference type="SMART" id="SM00895">
    <property type="entry name" value="FCD"/>
    <property type="match status" value="1"/>
</dbReference>
<keyword evidence="3" id="KW-0804">Transcription</keyword>
<dbReference type="SMART" id="SM00345">
    <property type="entry name" value="HTH_GNTR"/>
    <property type="match status" value="1"/>
</dbReference>
<evidence type="ECO:0000313" key="6">
    <source>
        <dbReference type="Proteomes" id="UP001226867"/>
    </source>
</evidence>
<proteinExistence type="predicted"/>
<sequence>MSVARPPDISPTRIAERVVESILAQKLAPGERLGEQALADHFGVSRTMVREALMQLQARGFVEVQSKRGWYVVKPSAAQARDAFAARRIVEAGILEDAGRPLQAVIGALRRHVADEQSAVDGADAATRAFLLADFHVCLAERMGHRLLADVLRDLTARTTLAATLYQSRHAADRSCAEHAAIVTALEAGDHGLARTLMIAHIGNVEQALDIADAAAPDRRERLRTTLAPLAARRGG</sequence>
<dbReference type="SUPFAM" id="SSF48008">
    <property type="entry name" value="GntR ligand-binding domain-like"/>
    <property type="match status" value="1"/>
</dbReference>